<protein>
    <submittedName>
        <fullName evidence="2">Uncharacterized protein</fullName>
    </submittedName>
</protein>
<comment type="caution">
    <text evidence="2">The sequence shown here is derived from an EMBL/GenBank/DDBJ whole genome shotgun (WGS) entry which is preliminary data.</text>
</comment>
<reference evidence="2" key="1">
    <citation type="submission" date="2022-06" db="EMBL/GenBank/DDBJ databases">
        <authorList>
            <consortium name="SYNGENTA / RWTH Aachen University"/>
        </authorList>
    </citation>
    <scope>NUCLEOTIDE SEQUENCE</scope>
</reference>
<feature type="compositionally biased region" description="Polar residues" evidence="1">
    <location>
        <begin position="24"/>
        <end position="39"/>
    </location>
</feature>
<dbReference type="AlphaFoldDB" id="A0AAV0BHK6"/>
<name>A0AAV0BHK6_PHAPC</name>
<feature type="compositionally biased region" description="Low complexity" evidence="1">
    <location>
        <begin position="68"/>
        <end position="78"/>
    </location>
</feature>
<gene>
    <name evidence="2" type="ORF">PPACK8108_LOCUS20490</name>
</gene>
<evidence type="ECO:0000256" key="1">
    <source>
        <dbReference type="SAM" id="MobiDB-lite"/>
    </source>
</evidence>
<accession>A0AAV0BHK6</accession>
<feature type="region of interest" description="Disordered" evidence="1">
    <location>
        <begin position="1"/>
        <end position="48"/>
    </location>
</feature>
<keyword evidence="3" id="KW-1185">Reference proteome</keyword>
<dbReference type="Proteomes" id="UP001153365">
    <property type="component" value="Unassembled WGS sequence"/>
</dbReference>
<feature type="compositionally biased region" description="Basic and acidic residues" evidence="1">
    <location>
        <begin position="7"/>
        <end position="22"/>
    </location>
</feature>
<evidence type="ECO:0000313" key="2">
    <source>
        <dbReference type="EMBL" id="CAH7685895.1"/>
    </source>
</evidence>
<proteinExistence type="predicted"/>
<evidence type="ECO:0000313" key="3">
    <source>
        <dbReference type="Proteomes" id="UP001153365"/>
    </source>
</evidence>
<sequence>MDNQKAQVREVEKREARNERKSKSNSGDDNAENFVQENNLDFEEQEENSKIFQYDSANDFNNPSVLNSELSDTYSSSSEGCDSNEDLLHEKDDIYGHGRADSTWFPFQKKNKSKIEKKMAHCKDKLTVSVLGNIMTTVRIQSFLTERNHQKKLKLFSFQTNGELRLKER</sequence>
<dbReference type="EMBL" id="CALTRL010005757">
    <property type="protein sequence ID" value="CAH7685895.1"/>
    <property type="molecule type" value="Genomic_DNA"/>
</dbReference>
<organism evidence="2 3">
    <name type="scientific">Phakopsora pachyrhizi</name>
    <name type="common">Asian soybean rust disease fungus</name>
    <dbReference type="NCBI Taxonomy" id="170000"/>
    <lineage>
        <taxon>Eukaryota</taxon>
        <taxon>Fungi</taxon>
        <taxon>Dikarya</taxon>
        <taxon>Basidiomycota</taxon>
        <taxon>Pucciniomycotina</taxon>
        <taxon>Pucciniomycetes</taxon>
        <taxon>Pucciniales</taxon>
        <taxon>Phakopsoraceae</taxon>
        <taxon>Phakopsora</taxon>
    </lineage>
</organism>
<feature type="region of interest" description="Disordered" evidence="1">
    <location>
        <begin position="63"/>
        <end position="85"/>
    </location>
</feature>